<evidence type="ECO:0000256" key="8">
    <source>
        <dbReference type="ARBA" id="ARBA00023157"/>
    </source>
</evidence>
<dbReference type="PANTHER" id="PTHR46708:SF1">
    <property type="entry name" value="TENASCIN"/>
    <property type="match status" value="1"/>
</dbReference>
<evidence type="ECO:0000256" key="2">
    <source>
        <dbReference type="ARBA" id="ARBA00008673"/>
    </source>
</evidence>
<evidence type="ECO:0000256" key="4">
    <source>
        <dbReference type="ARBA" id="ARBA00022530"/>
    </source>
</evidence>
<feature type="signal peptide" evidence="11">
    <location>
        <begin position="1"/>
        <end position="22"/>
    </location>
</feature>
<dbReference type="SMART" id="SM00060">
    <property type="entry name" value="FN3"/>
    <property type="match status" value="16"/>
</dbReference>
<proteinExistence type="inferred from homology"/>
<feature type="domain" description="Fibrinogen C-terminal" evidence="13">
    <location>
        <begin position="2136"/>
        <end position="2351"/>
    </location>
</feature>
<reference evidence="15" key="1">
    <citation type="submission" date="2025-08" db="UniProtKB">
        <authorList>
            <consortium name="RefSeq"/>
        </authorList>
    </citation>
    <scope>IDENTIFICATION</scope>
    <source>
        <strain evidence="15">Wakin</strain>
        <tissue evidence="15">Muscle</tissue>
    </source>
</reference>
<feature type="domain" description="Fibronectin type-III" evidence="12">
    <location>
        <begin position="1873"/>
        <end position="1961"/>
    </location>
</feature>
<feature type="domain" description="Fibronectin type-III" evidence="12">
    <location>
        <begin position="1234"/>
        <end position="1323"/>
    </location>
</feature>
<dbReference type="RefSeq" id="XP_026096331.1">
    <property type="nucleotide sequence ID" value="XM_026240546.1"/>
</dbReference>
<dbReference type="SMART" id="SM00186">
    <property type="entry name" value="FBG"/>
    <property type="match status" value="1"/>
</dbReference>
<dbReference type="Proteomes" id="UP000515129">
    <property type="component" value="Linkage group LG30F"/>
</dbReference>
<evidence type="ECO:0000256" key="6">
    <source>
        <dbReference type="ARBA" id="ARBA00022729"/>
    </source>
</evidence>
<evidence type="ECO:0000256" key="5">
    <source>
        <dbReference type="ARBA" id="ARBA00022536"/>
    </source>
</evidence>
<dbReference type="Pfam" id="PF23106">
    <property type="entry name" value="EGF_Teneurin"/>
    <property type="match status" value="2"/>
</dbReference>
<feature type="domain" description="Fibronectin type-III" evidence="12">
    <location>
        <begin position="868"/>
        <end position="960"/>
    </location>
</feature>
<feature type="domain" description="Fibronectin type-III" evidence="12">
    <location>
        <begin position="961"/>
        <end position="1049"/>
    </location>
</feature>
<feature type="domain" description="Fibronectin type-III" evidence="12">
    <location>
        <begin position="1326"/>
        <end position="1411"/>
    </location>
</feature>
<evidence type="ECO:0000256" key="10">
    <source>
        <dbReference type="SAM" id="MobiDB-lite"/>
    </source>
</evidence>
<evidence type="ECO:0000259" key="13">
    <source>
        <dbReference type="PROSITE" id="PS51406"/>
    </source>
</evidence>
<dbReference type="Gene3D" id="2.60.40.10">
    <property type="entry name" value="Immunoglobulins"/>
    <property type="match status" value="16"/>
</dbReference>
<dbReference type="FunFam" id="2.10.25.10:FF:000001">
    <property type="entry name" value="Tenascin C"/>
    <property type="match status" value="12"/>
</dbReference>
<protein>
    <submittedName>
        <fullName evidence="15">Tenascin isoform X1</fullName>
    </submittedName>
</protein>
<evidence type="ECO:0000256" key="7">
    <source>
        <dbReference type="ARBA" id="ARBA00022737"/>
    </source>
</evidence>
<dbReference type="PANTHER" id="PTHR46708">
    <property type="entry name" value="TENASCIN"/>
    <property type="match status" value="1"/>
</dbReference>
<feature type="domain" description="Fibronectin type-III" evidence="12">
    <location>
        <begin position="778"/>
        <end position="867"/>
    </location>
</feature>
<organism evidence="14 15">
    <name type="scientific">Carassius auratus</name>
    <name type="common">Goldfish</name>
    <dbReference type="NCBI Taxonomy" id="7957"/>
    <lineage>
        <taxon>Eukaryota</taxon>
        <taxon>Metazoa</taxon>
        <taxon>Chordata</taxon>
        <taxon>Craniata</taxon>
        <taxon>Vertebrata</taxon>
        <taxon>Euteleostomi</taxon>
        <taxon>Actinopterygii</taxon>
        <taxon>Neopterygii</taxon>
        <taxon>Teleostei</taxon>
        <taxon>Ostariophysi</taxon>
        <taxon>Cypriniformes</taxon>
        <taxon>Cyprinidae</taxon>
        <taxon>Cyprininae</taxon>
        <taxon>Carassius</taxon>
    </lineage>
</organism>
<evidence type="ECO:0000256" key="9">
    <source>
        <dbReference type="ARBA" id="ARBA00023180"/>
    </source>
</evidence>
<evidence type="ECO:0000313" key="14">
    <source>
        <dbReference type="Proteomes" id="UP000515129"/>
    </source>
</evidence>
<dbReference type="SMART" id="SM00181">
    <property type="entry name" value="EGF"/>
    <property type="match status" value="13"/>
</dbReference>
<evidence type="ECO:0000256" key="3">
    <source>
        <dbReference type="ARBA" id="ARBA00022525"/>
    </source>
</evidence>
<dbReference type="Gene3D" id="2.10.25.10">
    <property type="entry name" value="Laminin"/>
    <property type="match status" value="13"/>
</dbReference>
<dbReference type="KEGG" id="caua:113068007"/>
<dbReference type="PROSITE" id="PS01186">
    <property type="entry name" value="EGF_2"/>
    <property type="match status" value="6"/>
</dbReference>
<dbReference type="PROSITE" id="PS51406">
    <property type="entry name" value="FIBRINOGEN_C_2"/>
    <property type="match status" value="1"/>
</dbReference>
<feature type="domain" description="Fibronectin type-III" evidence="12">
    <location>
        <begin position="599"/>
        <end position="689"/>
    </location>
</feature>
<dbReference type="Pfam" id="PF00041">
    <property type="entry name" value="fn3"/>
    <property type="match status" value="15"/>
</dbReference>
<feature type="region of interest" description="Disordered" evidence="10">
    <location>
        <begin position="74"/>
        <end position="95"/>
    </location>
</feature>
<dbReference type="Pfam" id="PF25024">
    <property type="entry name" value="EGF_TEN"/>
    <property type="match status" value="2"/>
</dbReference>
<dbReference type="InterPro" id="IPR003961">
    <property type="entry name" value="FN3_dom"/>
</dbReference>
<dbReference type="InterPro" id="IPR036056">
    <property type="entry name" value="Fibrinogen-like_C"/>
</dbReference>
<dbReference type="InterPro" id="IPR013783">
    <property type="entry name" value="Ig-like_fold"/>
</dbReference>
<sequence length="2362" mass="257018">MGSGGLTLSCLVLATLMTLNHAGLVKKMIRHRREALTIPGIHNVTLPTSSQPVVFNHVYNIKVPGSSLCSVDLDSPASSDLEQKDAPSGSEVTDHTLDSSNQIVFTHRINIPKQACGCTEGLPDLKELLNRLEMLEGELSTLREQCTTETTCCSAQATGPIGTKPYCSGRGNYSTDTCGCICEPGWKGPNCTVPECPGDCSDQGRCVNGKCECFDGFTGEDCSLETCRVDCGENGRCINGVCVCNEGFSGDDCTETDCLNNCLGRGRCIDSECVCDEPWTGFDCSELICPHDCYDRGRCDNGTCYCDKGFTGEDCGTIACPNDCSGRGFCIDGHCVCIAGYSGEDCSTLTCPNDCNQRGRCFNGVCICETGYFGEDCGKLSCPSNCNGRGRCIDGHCECDIGFQGHDCSEFSCPNNCNNRGRCINGQCVCEEGFGGEDCSIKTCPSDCYGRGQCVDGKCICFADFTGLDCSELSCPSNCLNRGRCIGGQCVCEEGFTGEDCSQRKCPNDCLGHGRCVEGQCICQEGFEGLDCSVHTCPGNCNNRGRCINGKCVCDEGFAGDACGERSCPDDCNGAGQCVDGRCVCDEGHIGEDCSEVSPPEDLTITDVTTEKVNLTWKNEMLVTEYLITYVPTSPGGLQLDFRVPGDRTSATVSELEPGIEYLINVYAVLNNKKSVPVSARVATYLPQPEGLKFKSISDTSVEVLWDQLDFPFDAWELIFRNTKEENGKIVNNLTPPQTNFEQPGLGPGQEYEVTLSVIKNNTRGPGTNSTVVTRIDSPGRIDVGDVTDRSAVISWSRPVAEVDGFRVSYGPSTDPLIHRDVDLPATDTQYSLEDLKPDTEYRVSLHSKRGDVTSKPIFESFTTSLDAPSDLKAVDQTDNSITLEWKNSRSSIDGYRIKYGPIAGGAHGEDMFPRRAGDTTRATITGLKPGTEYGIGVTAVQNERESEPATTNALTDLDAPRDLEVRDSTETTLELVWKRPRAKFSTYRLAFVSADGRREEVELPATTATPYTLSGLSPGMRYTVTLVAERGRRRSAPATVTASTASFTFYLANTFPELGSAKGTDDNVISFVSLDNSEIPFSGSGHEDPTGTLTVSNVTSEGFDLAWESHKHTGYDSYTVELKDFSGKWKEEVHLHREVNDTKIRGLKASTEYQVRLYGISNNQRSSLLEAVAVTAPKSTSPDVVALTFKSVSTTLPSLHKEVQPSVSTSTLLTEDFKAEASGDELTGPNQGPPGDLNLTDVSRNSLRLSWSAPEGAFDSFIVELNSTSNKSKDSVIEMSGEARQVQVDGLNPNTLYEITLYGMKEGEKSQPVNVHIKTEEQRPQIGSLSVSDVSWDSFNVSWTIDDGSTFDSFVIEVANSAGPERQNLSVSGDARSLWLSGLSPDTSYIITLYRVHQGSILGSIYTQAATDSSPVVGNLYVSNITSESFSISWNGTRGDIERFILEIIDSSWQREPVEYNLSQSTQSYEITGLRPTTDYIAYLTGVVKGRRTDSVSAVASTAAEPDLSGLVVSNITSDTVSLSWRTGEKAFDNFIVEVRESALPTQATGRTLPGGVRSTVLTGLRGDTQYQIKLYATSGGSNTAALTTVVTTEPKPKLGPVVVSETRPNSLTLSWSTLSGHLDGFAARVTDREQLYDVVELRLSGAETNVTVTGLMDSTVYDIVFYGLSRGRQTPAVSFNTSTASLPRVENLTVSDITPYGFRVSWVADSSEGFRHFQVKVSDSGQLLEPQEFIVPGNQTVLDVLGLITGIGYEVSVTGVSGDGLQSRPITTVAVTEAEPEIEHLFVSDVTPESFRLAWTAEDDVFDRFVLKVRDSRKLSHPREFVVPGEERTKVLTQLLGGTEYEIELYGVTLEHRSQPVTAVARTGLGALRDLRFSDITDTTAVVSWTVPRSQPDSYRITHIPVQGGTPMILTVDGSQSQVSLTNLIPGEAYQVSVVAVKGLEESEPVSDTFTTALDMPRSLIAVNVTDTKALLLWQPAVATVDGYVITYSADTVPPISEQVSGNTVDFEMSSLAPGTQYTVNVYAIRNREKSAPATTDFTTDVDAPRDLAASNIQTDSAVLTWTPPRAAITGYILTFQASDGDVRELNLDPSVTSHSLSGLSSSTEHTVRLQAVAEHKRSTQISTVFTTVGMRYRNAKDCSEALLNGETSSGPYTIYISGDEKQPIQVYCDMNTDGGGWMVFLRRQSGKVDFYRNWRNYSAGFGDTNDEFWIGLSNLHKITSAGQYELRVDLRDGQESVFAAYDKFYIADPRSRYKIQIGAYSGTAGDSLSYHQNRPFSTYDNDNDIAVTNCALSYKGAFWYKNCHRVNLMGKYGDSSHSKGINWFHWKGHEHSIPFAEMKIRPVNFRNFEGRRKRS</sequence>
<dbReference type="CTD" id="100149028"/>
<keyword evidence="9" id="KW-0325">Glycoprotein</keyword>
<dbReference type="InterPro" id="IPR014716">
    <property type="entry name" value="Fibrinogen_a/b/g_C_1"/>
</dbReference>
<feature type="domain" description="Fibronectin type-III" evidence="12">
    <location>
        <begin position="2050"/>
        <end position="2138"/>
    </location>
</feature>
<accession>A0A6P6MJY0</accession>
<dbReference type="Pfam" id="PF00147">
    <property type="entry name" value="Fibrinogen_C"/>
    <property type="match status" value="1"/>
</dbReference>
<dbReference type="CDD" id="cd00054">
    <property type="entry name" value="EGF_CA"/>
    <property type="match status" value="1"/>
</dbReference>
<feature type="domain" description="Fibronectin type-III" evidence="12">
    <location>
        <begin position="1962"/>
        <end position="2049"/>
    </location>
</feature>
<dbReference type="OrthoDB" id="442731at2759"/>
<dbReference type="InterPro" id="IPR002181">
    <property type="entry name" value="Fibrinogen_a/b/g_C_dom"/>
</dbReference>
<comment type="similarity">
    <text evidence="2">Belongs to the tenascin family.</text>
</comment>
<feature type="domain" description="Fibronectin type-III" evidence="12">
    <location>
        <begin position="1508"/>
        <end position="1599"/>
    </location>
</feature>
<evidence type="ECO:0000256" key="1">
    <source>
        <dbReference type="ARBA" id="ARBA00004498"/>
    </source>
</evidence>
<name>A0A6P6MJY0_CARAU</name>
<dbReference type="InterPro" id="IPR036116">
    <property type="entry name" value="FN3_sf"/>
</dbReference>
<dbReference type="Gene3D" id="2.20.25.10">
    <property type="match status" value="1"/>
</dbReference>
<dbReference type="FunFam" id="2.60.40.10:FF:000099">
    <property type="entry name" value="Fibronectin 1"/>
    <property type="match status" value="3"/>
</dbReference>
<dbReference type="PROSITE" id="PS50853">
    <property type="entry name" value="FN3"/>
    <property type="match status" value="13"/>
</dbReference>
<feature type="chain" id="PRO_5027635503" evidence="11">
    <location>
        <begin position="23"/>
        <end position="2362"/>
    </location>
</feature>
<dbReference type="Gene3D" id="3.90.215.10">
    <property type="entry name" value="Gamma Fibrinogen, chain A, domain 1"/>
    <property type="match status" value="1"/>
</dbReference>
<feature type="domain" description="Fibronectin type-III" evidence="12">
    <location>
        <begin position="1417"/>
        <end position="1507"/>
    </location>
</feature>
<keyword evidence="5" id="KW-0245">EGF-like domain</keyword>
<comment type="subcellular location">
    <subcellularLocation>
        <location evidence="1">Secreted</location>
        <location evidence="1">Extracellular space</location>
        <location evidence="1">Extracellular matrix</location>
    </subcellularLocation>
</comment>
<keyword evidence="14" id="KW-1185">Reference proteome</keyword>
<keyword evidence="6 11" id="KW-0732">Signal</keyword>
<dbReference type="GO" id="GO:0005615">
    <property type="term" value="C:extracellular space"/>
    <property type="evidence" value="ECO:0007669"/>
    <property type="project" value="TreeGrafter"/>
</dbReference>
<dbReference type="InterPro" id="IPR050991">
    <property type="entry name" value="ECM_Regulatory_Proteins"/>
</dbReference>
<evidence type="ECO:0000259" key="12">
    <source>
        <dbReference type="PROSITE" id="PS50853"/>
    </source>
</evidence>
<evidence type="ECO:0000313" key="15">
    <source>
        <dbReference type="RefSeq" id="XP_026096331.1"/>
    </source>
</evidence>
<dbReference type="InterPro" id="IPR000742">
    <property type="entry name" value="EGF"/>
</dbReference>
<dbReference type="CDD" id="cd00063">
    <property type="entry name" value="FN3"/>
    <property type="match status" value="15"/>
</dbReference>
<dbReference type="SUPFAM" id="SSF56496">
    <property type="entry name" value="Fibrinogen C-terminal domain-like"/>
    <property type="match status" value="1"/>
</dbReference>
<dbReference type="GO" id="GO:0031175">
    <property type="term" value="P:neuron projection development"/>
    <property type="evidence" value="ECO:0007669"/>
    <property type="project" value="TreeGrafter"/>
</dbReference>
<dbReference type="GO" id="GO:0030155">
    <property type="term" value="P:regulation of cell adhesion"/>
    <property type="evidence" value="ECO:0007669"/>
    <property type="project" value="TreeGrafter"/>
</dbReference>
<dbReference type="SUPFAM" id="SSF49265">
    <property type="entry name" value="Fibronectin type III"/>
    <property type="match status" value="11"/>
</dbReference>
<dbReference type="CDD" id="cd00087">
    <property type="entry name" value="FReD"/>
    <property type="match status" value="1"/>
</dbReference>
<keyword evidence="7" id="KW-0677">Repeat</keyword>
<feature type="domain" description="Fibronectin type-III" evidence="12">
    <location>
        <begin position="1090"/>
        <end position="1180"/>
    </location>
</feature>
<gene>
    <name evidence="15" type="primary">tnca</name>
</gene>
<dbReference type="PROSITE" id="PS00022">
    <property type="entry name" value="EGF_1"/>
    <property type="match status" value="5"/>
</dbReference>
<evidence type="ECO:0000256" key="11">
    <source>
        <dbReference type="SAM" id="SignalP"/>
    </source>
</evidence>
<keyword evidence="3" id="KW-0964">Secreted</keyword>
<feature type="domain" description="Fibronectin type-III" evidence="12">
    <location>
        <begin position="1690"/>
        <end position="1783"/>
    </location>
</feature>
<dbReference type="NCBIfam" id="NF040941">
    <property type="entry name" value="GGGWT_bact"/>
    <property type="match status" value="1"/>
</dbReference>
<keyword evidence="4" id="KW-0272">Extracellular matrix</keyword>
<dbReference type="FunFam" id="3.90.215.10:FF:000001">
    <property type="entry name" value="Tenascin isoform 1"/>
    <property type="match status" value="1"/>
</dbReference>
<keyword evidence="8" id="KW-1015">Disulfide bond</keyword>